<dbReference type="CDD" id="cd09731">
    <property type="entry name" value="Cse2_I-E"/>
    <property type="match status" value="1"/>
</dbReference>
<dbReference type="Gene3D" id="1.10.520.40">
    <property type="entry name" value="CRISPR-associated protein Cse2"/>
    <property type="match status" value="1"/>
</dbReference>
<sequence>MINIQEDQRSALSAWHSALNTQQGRRLRASLRRSHTLNEVYLSEGFRSLLLRTHTLWKRENQTWRFTALAIVAALAAHVSESSTATPFAAQLAQEKGHRQVMSVLRFQRLLAVRSHEELLRQLRRAVQLLGGNVNLLDLAESVFCWCREEDERIRHLPTSRQPTEYLRVRWTMQYYQACDSADITPPAATVADTQE</sequence>
<name>A0A2P8VP70_9ENTR</name>
<keyword evidence="2" id="KW-1185">Reference proteome</keyword>
<dbReference type="OrthoDB" id="5572740at2"/>
<dbReference type="InterPro" id="IPR013382">
    <property type="entry name" value="CRISPR-assoc_prot_Cse2"/>
</dbReference>
<dbReference type="Proteomes" id="UP000240212">
    <property type="component" value="Unassembled WGS sequence"/>
</dbReference>
<dbReference type="EMBL" id="PYEP01000001">
    <property type="protein sequence ID" value="PSN09315.1"/>
    <property type="molecule type" value="Genomic_DNA"/>
</dbReference>
<dbReference type="NCBIfam" id="TIGR02548">
    <property type="entry name" value="casB_cse2"/>
    <property type="match status" value="1"/>
</dbReference>
<dbReference type="AlphaFoldDB" id="A0A2P8VP70"/>
<organism evidence="1 2">
    <name type="scientific">Siccibacter turicensis</name>
    <dbReference type="NCBI Taxonomy" id="357233"/>
    <lineage>
        <taxon>Bacteria</taxon>
        <taxon>Pseudomonadati</taxon>
        <taxon>Pseudomonadota</taxon>
        <taxon>Gammaproteobacteria</taxon>
        <taxon>Enterobacterales</taxon>
        <taxon>Enterobacteriaceae</taxon>
        <taxon>Siccibacter</taxon>
    </lineage>
</organism>
<comment type="caution">
    <text evidence="1">The sequence shown here is derived from an EMBL/GenBank/DDBJ whole genome shotgun (WGS) entry which is preliminary data.</text>
</comment>
<dbReference type="InterPro" id="IPR038287">
    <property type="entry name" value="Cse2_sf"/>
</dbReference>
<reference evidence="1 2" key="1">
    <citation type="submission" date="2018-03" db="EMBL/GenBank/DDBJ databases">
        <title>Draft genome sequence of the first documented clinical Siccibacter turicensis isolate in Austria.</title>
        <authorList>
            <person name="Lepuschitz S."/>
            <person name="Pekard-Amenitsch S."/>
            <person name="Haunold R."/>
            <person name="Schill S."/>
            <person name="Mach R."/>
            <person name="Allerberger F."/>
            <person name="Ruppitsch W."/>
            <person name="Forsythe S.J."/>
        </authorList>
    </citation>
    <scope>NUCLEOTIDE SEQUENCE [LARGE SCALE GENOMIC DNA]</scope>
    <source>
        <strain evidence="1 2">6100069499-17</strain>
    </source>
</reference>
<evidence type="ECO:0000313" key="1">
    <source>
        <dbReference type="EMBL" id="PSN09315.1"/>
    </source>
</evidence>
<dbReference type="Pfam" id="PF09485">
    <property type="entry name" value="CRISPR_Cse2"/>
    <property type="match status" value="1"/>
</dbReference>
<proteinExistence type="predicted"/>
<evidence type="ECO:0000313" key="2">
    <source>
        <dbReference type="Proteomes" id="UP000240212"/>
    </source>
</evidence>
<accession>A0A2P8VP70</accession>
<protein>
    <submittedName>
        <fullName evidence="1">Type I-E CRISPR-associated protein Cse2/CasB</fullName>
    </submittedName>
</protein>
<gene>
    <name evidence="1" type="primary">casB</name>
    <name evidence="1" type="ORF">C7G83_00740</name>
</gene>